<keyword evidence="5" id="KW-0574">Periplasm</keyword>
<organism evidence="11 12">
    <name type="scientific">Roseovarius aquimarinus</name>
    <dbReference type="NCBI Taxonomy" id="1229156"/>
    <lineage>
        <taxon>Bacteria</taxon>
        <taxon>Pseudomonadati</taxon>
        <taxon>Pseudomonadota</taxon>
        <taxon>Alphaproteobacteria</taxon>
        <taxon>Rhodobacterales</taxon>
        <taxon>Roseobacteraceae</taxon>
        <taxon>Roseovarius</taxon>
    </lineage>
</organism>
<evidence type="ECO:0000313" key="12">
    <source>
        <dbReference type="Proteomes" id="UP001607157"/>
    </source>
</evidence>
<name>A0ABW7I4H7_9RHOB</name>
<dbReference type="PANTHER" id="PTHR33751">
    <property type="entry name" value="CBB3-TYPE CYTOCHROME C OXIDASE SUBUNIT FIXP"/>
    <property type="match status" value="1"/>
</dbReference>
<evidence type="ECO:0000256" key="4">
    <source>
        <dbReference type="ARBA" id="ARBA00022723"/>
    </source>
</evidence>
<evidence type="ECO:0000256" key="8">
    <source>
        <dbReference type="PROSITE-ProRule" id="PRU00433"/>
    </source>
</evidence>
<gene>
    <name evidence="11" type="ORF">ACGRVM_03735</name>
</gene>
<keyword evidence="12" id="KW-1185">Reference proteome</keyword>
<dbReference type="RefSeq" id="WP_377168567.1">
    <property type="nucleotide sequence ID" value="NZ_JBHTJC010000001.1"/>
</dbReference>
<comment type="subcellular location">
    <subcellularLocation>
        <location evidence="1">Periplasm</location>
    </subcellularLocation>
</comment>
<feature type="chain" id="PRO_5045734286" evidence="9">
    <location>
        <begin position="26"/>
        <end position="212"/>
    </location>
</feature>
<feature type="signal peptide" evidence="9">
    <location>
        <begin position="1"/>
        <end position="25"/>
    </location>
</feature>
<dbReference type="InterPro" id="IPR050597">
    <property type="entry name" value="Cytochrome_c_Oxidase_Subunit"/>
</dbReference>
<evidence type="ECO:0000256" key="6">
    <source>
        <dbReference type="ARBA" id="ARBA00022982"/>
    </source>
</evidence>
<proteinExistence type="predicted"/>
<evidence type="ECO:0000256" key="5">
    <source>
        <dbReference type="ARBA" id="ARBA00022764"/>
    </source>
</evidence>
<keyword evidence="6" id="KW-0249">Electron transport</keyword>
<evidence type="ECO:0000256" key="9">
    <source>
        <dbReference type="SAM" id="SignalP"/>
    </source>
</evidence>
<keyword evidence="3 8" id="KW-0349">Heme</keyword>
<dbReference type="PIRSF" id="PIRSF000005">
    <property type="entry name" value="Cytochrome_c4"/>
    <property type="match status" value="1"/>
</dbReference>
<reference evidence="11 12" key="1">
    <citation type="submission" date="2024-10" db="EMBL/GenBank/DDBJ databases">
        <authorList>
            <person name="Yang X.-N."/>
        </authorList>
    </citation>
    <scope>NUCLEOTIDE SEQUENCE [LARGE SCALE GENOMIC DNA]</scope>
    <source>
        <strain evidence="11 12">CAU 1059</strain>
    </source>
</reference>
<keyword evidence="2" id="KW-0813">Transport</keyword>
<dbReference type="EMBL" id="JBIHMM010000001">
    <property type="protein sequence ID" value="MFH0252988.1"/>
    <property type="molecule type" value="Genomic_DNA"/>
</dbReference>
<dbReference type="InterPro" id="IPR009056">
    <property type="entry name" value="Cyt_c-like_dom"/>
</dbReference>
<dbReference type="InterPro" id="IPR036909">
    <property type="entry name" value="Cyt_c-like_dom_sf"/>
</dbReference>
<dbReference type="Pfam" id="PF00034">
    <property type="entry name" value="Cytochrom_C"/>
    <property type="match status" value="1"/>
</dbReference>
<evidence type="ECO:0000256" key="1">
    <source>
        <dbReference type="ARBA" id="ARBA00004418"/>
    </source>
</evidence>
<feature type="domain" description="Cytochrome c" evidence="10">
    <location>
        <begin position="96"/>
        <end position="206"/>
    </location>
</feature>
<evidence type="ECO:0000256" key="2">
    <source>
        <dbReference type="ARBA" id="ARBA00022448"/>
    </source>
</evidence>
<evidence type="ECO:0000259" key="10">
    <source>
        <dbReference type="PROSITE" id="PS51007"/>
    </source>
</evidence>
<protein>
    <submittedName>
        <fullName evidence="11">C-type cytochrome</fullName>
    </submittedName>
</protein>
<sequence length="212" mass="23061">MPFKRWRRPAALAIFLALATGPAFSQSDNILLDCTSCHSLSSEASPAYPVLNGQPVLYLIEQLDAYRTGNRAHQQMQRSALALREGGAPAMARMYADAPAPELTLMGDRPEFETAMKLDAEGAWERGIPPCSSCHVSPTAERTNIDPGAHASPRIHGQSEAYLAGILRAYASGERETGGLRRMQAYAERLTDEEIAALASYLAAFKPVEQNQ</sequence>
<dbReference type="InterPro" id="IPR024167">
    <property type="entry name" value="Cytochrome_c4-like"/>
</dbReference>
<dbReference type="PANTHER" id="PTHR33751:SF9">
    <property type="entry name" value="CYTOCHROME C4"/>
    <property type="match status" value="1"/>
</dbReference>
<keyword evidence="4 8" id="KW-0479">Metal-binding</keyword>
<evidence type="ECO:0000313" key="11">
    <source>
        <dbReference type="EMBL" id="MFH0252988.1"/>
    </source>
</evidence>
<dbReference type="PROSITE" id="PS51007">
    <property type="entry name" value="CYTC"/>
    <property type="match status" value="1"/>
</dbReference>
<dbReference type="Gene3D" id="1.10.760.10">
    <property type="entry name" value="Cytochrome c-like domain"/>
    <property type="match status" value="2"/>
</dbReference>
<keyword evidence="7 8" id="KW-0408">Iron</keyword>
<comment type="caution">
    <text evidence="11">The sequence shown here is derived from an EMBL/GenBank/DDBJ whole genome shotgun (WGS) entry which is preliminary data.</text>
</comment>
<keyword evidence="9" id="KW-0732">Signal</keyword>
<evidence type="ECO:0000256" key="7">
    <source>
        <dbReference type="ARBA" id="ARBA00023004"/>
    </source>
</evidence>
<dbReference type="SUPFAM" id="SSF46626">
    <property type="entry name" value="Cytochrome c"/>
    <property type="match status" value="2"/>
</dbReference>
<evidence type="ECO:0000256" key="3">
    <source>
        <dbReference type="ARBA" id="ARBA00022617"/>
    </source>
</evidence>
<dbReference type="Proteomes" id="UP001607157">
    <property type="component" value="Unassembled WGS sequence"/>
</dbReference>
<accession>A0ABW7I4H7</accession>